<comment type="subunit">
    <text evidence="3 10">Component of the Mediator complex.</text>
</comment>
<dbReference type="Proteomes" id="UP000799753">
    <property type="component" value="Unassembled WGS sequence"/>
</dbReference>
<name>A0A6A6RW15_9PLEO</name>
<comment type="similarity">
    <text evidence="2 10">Belongs to the Mediator complex subunit 21 family.</text>
</comment>
<evidence type="ECO:0000256" key="1">
    <source>
        <dbReference type="ARBA" id="ARBA00004123"/>
    </source>
</evidence>
<evidence type="ECO:0000256" key="9">
    <source>
        <dbReference type="ARBA" id="ARBA00025687"/>
    </source>
</evidence>
<evidence type="ECO:0000256" key="10">
    <source>
        <dbReference type="RuleBase" id="RU366036"/>
    </source>
</evidence>
<protein>
    <recommendedName>
        <fullName evidence="4 10">Mediator of RNA polymerase II transcription subunit 21</fullName>
    </recommendedName>
</protein>
<evidence type="ECO:0000313" key="13">
    <source>
        <dbReference type="Proteomes" id="UP000799753"/>
    </source>
</evidence>
<evidence type="ECO:0000256" key="4">
    <source>
        <dbReference type="ARBA" id="ARBA00019691"/>
    </source>
</evidence>
<keyword evidence="13" id="KW-1185">Reference proteome</keyword>
<evidence type="ECO:0000256" key="8">
    <source>
        <dbReference type="ARBA" id="ARBA00023242"/>
    </source>
</evidence>
<evidence type="ECO:0000256" key="2">
    <source>
        <dbReference type="ARBA" id="ARBA00005770"/>
    </source>
</evidence>
<evidence type="ECO:0000313" key="12">
    <source>
        <dbReference type="EMBL" id="KAF2639726.1"/>
    </source>
</evidence>
<evidence type="ECO:0000256" key="6">
    <source>
        <dbReference type="ARBA" id="ARBA00023159"/>
    </source>
</evidence>
<dbReference type="PANTHER" id="PTHR13381">
    <property type="entry name" value="RNA POLYMERASE II HOLOENZYME COMPONENT SRB7"/>
    <property type="match status" value="1"/>
</dbReference>
<dbReference type="InterPro" id="IPR021384">
    <property type="entry name" value="Mediator_Med21"/>
</dbReference>
<feature type="region of interest" description="Disordered" evidence="11">
    <location>
        <begin position="44"/>
        <end position="74"/>
    </location>
</feature>
<organism evidence="12 13">
    <name type="scientific">Massarina eburnea CBS 473.64</name>
    <dbReference type="NCBI Taxonomy" id="1395130"/>
    <lineage>
        <taxon>Eukaryota</taxon>
        <taxon>Fungi</taxon>
        <taxon>Dikarya</taxon>
        <taxon>Ascomycota</taxon>
        <taxon>Pezizomycotina</taxon>
        <taxon>Dothideomycetes</taxon>
        <taxon>Pleosporomycetidae</taxon>
        <taxon>Pleosporales</taxon>
        <taxon>Massarineae</taxon>
        <taxon>Massarinaceae</taxon>
        <taxon>Massarina</taxon>
    </lineage>
</organism>
<dbReference type="SUPFAM" id="SSF140718">
    <property type="entry name" value="Mediator hinge subcomplex-like"/>
    <property type="match status" value="1"/>
</dbReference>
<keyword evidence="5 10" id="KW-0805">Transcription regulation</keyword>
<evidence type="ECO:0000256" key="7">
    <source>
        <dbReference type="ARBA" id="ARBA00023163"/>
    </source>
</evidence>
<keyword evidence="7 10" id="KW-0804">Transcription</keyword>
<comment type="function">
    <text evidence="9 10">Component of the Mediator complex, a coactivator involved in the regulated transcription of nearly all RNA polymerase II-dependent genes. Mediator functions as a bridge to convey information from gene-specific regulatory proteins to the basal RNA polymerase II transcription machinery. Mediator is recruited to promoters by direct interactions with regulatory proteins and serves as a scaffold for the assembly of a functional preinitiation complex with RNA polymerase II and the general transcription factors.</text>
</comment>
<keyword evidence="6 10" id="KW-0010">Activator</keyword>
<keyword evidence="8 10" id="KW-0539">Nucleus</keyword>
<comment type="subcellular location">
    <subcellularLocation>
        <location evidence="1 10">Nucleus</location>
    </subcellularLocation>
</comment>
<dbReference type="GO" id="GO:0003712">
    <property type="term" value="F:transcription coregulator activity"/>
    <property type="evidence" value="ECO:0007669"/>
    <property type="project" value="TreeGrafter"/>
</dbReference>
<dbReference type="AlphaFoldDB" id="A0A6A6RW15"/>
<sequence>MADILTQIQDELDMLLNQMQSQLSYIKTRAPPAIIPGQPQLSTFLEQEAQTAAAASAHSQTQAPPPPPTQEEYQHDIRELSKDLVLKEQQIEVLIASLPGLHTSEKEQVERMKELEKELEDLEGDRIAAVEEKRGLVKIVEERIGSVRTVR</sequence>
<feature type="compositionally biased region" description="Low complexity" evidence="11">
    <location>
        <begin position="46"/>
        <end position="62"/>
    </location>
</feature>
<accession>A0A6A6RW15</accession>
<proteinExistence type="inferred from homology"/>
<gene>
    <name evidence="12" type="ORF">P280DRAFT_470343</name>
</gene>
<dbReference type="OrthoDB" id="526653at2759"/>
<dbReference type="InterPro" id="IPR037212">
    <property type="entry name" value="Med7/Med21-like"/>
</dbReference>
<reference evidence="12" key="1">
    <citation type="journal article" date="2020" name="Stud. Mycol.">
        <title>101 Dothideomycetes genomes: a test case for predicting lifestyles and emergence of pathogens.</title>
        <authorList>
            <person name="Haridas S."/>
            <person name="Albert R."/>
            <person name="Binder M."/>
            <person name="Bloem J."/>
            <person name="Labutti K."/>
            <person name="Salamov A."/>
            <person name="Andreopoulos B."/>
            <person name="Baker S."/>
            <person name="Barry K."/>
            <person name="Bills G."/>
            <person name="Bluhm B."/>
            <person name="Cannon C."/>
            <person name="Castanera R."/>
            <person name="Culley D."/>
            <person name="Daum C."/>
            <person name="Ezra D."/>
            <person name="Gonzalez J."/>
            <person name="Henrissat B."/>
            <person name="Kuo A."/>
            <person name="Liang C."/>
            <person name="Lipzen A."/>
            <person name="Lutzoni F."/>
            <person name="Magnuson J."/>
            <person name="Mondo S."/>
            <person name="Nolan M."/>
            <person name="Ohm R."/>
            <person name="Pangilinan J."/>
            <person name="Park H.-J."/>
            <person name="Ramirez L."/>
            <person name="Alfaro M."/>
            <person name="Sun H."/>
            <person name="Tritt A."/>
            <person name="Yoshinaga Y."/>
            <person name="Zwiers L.-H."/>
            <person name="Turgeon B."/>
            <person name="Goodwin S."/>
            <person name="Spatafora J."/>
            <person name="Crous P."/>
            <person name="Grigoriev I."/>
        </authorList>
    </citation>
    <scope>NUCLEOTIDE SEQUENCE</scope>
    <source>
        <strain evidence="12">CBS 473.64</strain>
    </source>
</reference>
<dbReference type="PANTHER" id="PTHR13381:SF0">
    <property type="entry name" value="MEDIATOR OF RNA POLYMERASE II TRANSCRIPTION SUBUNIT 21"/>
    <property type="match status" value="1"/>
</dbReference>
<evidence type="ECO:0000256" key="5">
    <source>
        <dbReference type="ARBA" id="ARBA00023015"/>
    </source>
</evidence>
<dbReference type="GO" id="GO:0016592">
    <property type="term" value="C:mediator complex"/>
    <property type="evidence" value="ECO:0007669"/>
    <property type="project" value="UniProtKB-UniRule"/>
</dbReference>
<dbReference type="EMBL" id="MU006786">
    <property type="protein sequence ID" value="KAF2639726.1"/>
    <property type="molecule type" value="Genomic_DNA"/>
</dbReference>
<dbReference type="Gene3D" id="6.10.280.10">
    <property type="entry name" value="Mediator complex, subunit Med21"/>
    <property type="match status" value="1"/>
</dbReference>
<evidence type="ECO:0000256" key="3">
    <source>
        <dbReference type="ARBA" id="ARBA00011837"/>
    </source>
</evidence>
<evidence type="ECO:0000256" key="11">
    <source>
        <dbReference type="SAM" id="MobiDB-lite"/>
    </source>
</evidence>
<dbReference type="Pfam" id="PF11221">
    <property type="entry name" value="Med21"/>
    <property type="match status" value="1"/>
</dbReference>
<dbReference type="GO" id="GO:0006357">
    <property type="term" value="P:regulation of transcription by RNA polymerase II"/>
    <property type="evidence" value="ECO:0007669"/>
    <property type="project" value="TreeGrafter"/>
</dbReference>